<dbReference type="OrthoDB" id="10520098at2759"/>
<proteinExistence type="predicted"/>
<name>A0A9P8P291_9ASCO</name>
<dbReference type="RefSeq" id="XP_046060007.1">
    <property type="nucleotide sequence ID" value="XM_046206219.1"/>
</dbReference>
<sequence>MDRNLPPAWFVLLVDNYESGWTLGGVKLGLLGNSVRQWELQVLGQELSDVLSLDIVGLLQLDNLQNVDRSKSGSVSSSKVGVHGLDSTNSADVSVFLVHVVGSGSGVVSDPDTEVLDLGWVGLADDVEGNDLTRGLLHLVQFLQKVPVSRLGDNIIRSEDSHSVQLWLRHGLGRQLSADDLVFVKTGHVGLVEVYKIFSLKNLIFARVVNPDAKSHDQGWGEVFLEKEFGAHPHRPDASHQDTHTVCIPRESHHNARLYRMSRLAQA</sequence>
<comment type="caution">
    <text evidence="1">The sequence shown here is derived from an EMBL/GenBank/DDBJ whole genome shotgun (WGS) entry which is preliminary data.</text>
</comment>
<protein>
    <submittedName>
        <fullName evidence="1">Uncharacterized protein</fullName>
    </submittedName>
</protein>
<keyword evidence="2" id="KW-1185">Reference proteome</keyword>
<accession>A0A9P8P291</accession>
<evidence type="ECO:0000313" key="1">
    <source>
        <dbReference type="EMBL" id="KAH3663671.1"/>
    </source>
</evidence>
<dbReference type="GeneID" id="70237036"/>
<dbReference type="AlphaFoldDB" id="A0A9P8P291"/>
<organism evidence="1 2">
    <name type="scientific">Ogataea philodendri</name>
    <dbReference type="NCBI Taxonomy" id="1378263"/>
    <lineage>
        <taxon>Eukaryota</taxon>
        <taxon>Fungi</taxon>
        <taxon>Dikarya</taxon>
        <taxon>Ascomycota</taxon>
        <taxon>Saccharomycotina</taxon>
        <taxon>Pichiomycetes</taxon>
        <taxon>Pichiales</taxon>
        <taxon>Pichiaceae</taxon>
        <taxon>Ogataea</taxon>
    </lineage>
</organism>
<reference evidence="1" key="2">
    <citation type="submission" date="2021-01" db="EMBL/GenBank/DDBJ databases">
        <authorList>
            <person name="Schikora-Tamarit M.A."/>
        </authorList>
    </citation>
    <scope>NUCLEOTIDE SEQUENCE</scope>
    <source>
        <strain evidence="1">CBS6075</strain>
    </source>
</reference>
<reference evidence="1" key="1">
    <citation type="journal article" date="2021" name="Open Biol.">
        <title>Shared evolutionary footprints suggest mitochondrial oxidative damage underlies multiple complex I losses in fungi.</title>
        <authorList>
            <person name="Schikora-Tamarit M.A."/>
            <person name="Marcet-Houben M."/>
            <person name="Nosek J."/>
            <person name="Gabaldon T."/>
        </authorList>
    </citation>
    <scope>NUCLEOTIDE SEQUENCE</scope>
    <source>
        <strain evidence="1">CBS6075</strain>
    </source>
</reference>
<dbReference type="EMBL" id="JAEUBE010000366">
    <property type="protein sequence ID" value="KAH3663671.1"/>
    <property type="molecule type" value="Genomic_DNA"/>
</dbReference>
<evidence type="ECO:0000313" key="2">
    <source>
        <dbReference type="Proteomes" id="UP000769157"/>
    </source>
</evidence>
<dbReference type="Proteomes" id="UP000769157">
    <property type="component" value="Unassembled WGS sequence"/>
</dbReference>
<gene>
    <name evidence="1" type="ORF">OGAPHI_005072</name>
</gene>